<accession>A0A6F8YMR1</accession>
<reference evidence="2 3" key="2">
    <citation type="submission" date="2020-03" db="EMBL/GenBank/DDBJ databases">
        <authorList>
            <person name="Ichikawa N."/>
            <person name="Kimura A."/>
            <person name="Kitahashi Y."/>
            <person name="Uohara A."/>
        </authorList>
    </citation>
    <scope>NUCLEOTIDE SEQUENCE [LARGE SCALE GENOMIC DNA]</scope>
    <source>
        <strain evidence="2 3">NBRC 105367</strain>
    </source>
</reference>
<evidence type="ECO:0000313" key="3">
    <source>
        <dbReference type="Proteomes" id="UP000503011"/>
    </source>
</evidence>
<evidence type="ECO:0000313" key="2">
    <source>
        <dbReference type="EMBL" id="BCB87390.1"/>
    </source>
</evidence>
<dbReference type="Proteomes" id="UP000503011">
    <property type="component" value="Chromosome"/>
</dbReference>
<proteinExistence type="predicted"/>
<gene>
    <name evidence="2" type="ORF">Psuf_047030</name>
</gene>
<protein>
    <submittedName>
        <fullName evidence="2">Uncharacterized protein</fullName>
    </submittedName>
</protein>
<evidence type="ECO:0000256" key="1">
    <source>
        <dbReference type="SAM" id="MobiDB-lite"/>
    </source>
</evidence>
<keyword evidence="3" id="KW-1185">Reference proteome</keyword>
<feature type="region of interest" description="Disordered" evidence="1">
    <location>
        <begin position="1"/>
        <end position="24"/>
    </location>
</feature>
<dbReference type="AlphaFoldDB" id="A0A6F8YMR1"/>
<dbReference type="EMBL" id="AP022871">
    <property type="protein sequence ID" value="BCB87390.1"/>
    <property type="molecule type" value="Genomic_DNA"/>
</dbReference>
<dbReference type="KEGG" id="psuu:Psuf_047030"/>
<sequence>MNRDLDGVDWQIAHPGPRGTARSPKIELQVKSWSNPVLKDGAYRYRLSVDHYNKIAGAGFQVVPQENLLTVETLDALLGGGLEGKRD</sequence>
<reference evidence="2 3" key="1">
    <citation type="submission" date="2020-03" db="EMBL/GenBank/DDBJ databases">
        <title>Whole genome shotgun sequence of Phytohabitans suffuscus NBRC 105367.</title>
        <authorList>
            <person name="Komaki H."/>
            <person name="Tamura T."/>
        </authorList>
    </citation>
    <scope>NUCLEOTIDE SEQUENCE [LARGE SCALE GENOMIC DNA]</scope>
    <source>
        <strain evidence="2 3">NBRC 105367</strain>
    </source>
</reference>
<name>A0A6F8YMR1_9ACTN</name>
<organism evidence="2 3">
    <name type="scientific">Phytohabitans suffuscus</name>
    <dbReference type="NCBI Taxonomy" id="624315"/>
    <lineage>
        <taxon>Bacteria</taxon>
        <taxon>Bacillati</taxon>
        <taxon>Actinomycetota</taxon>
        <taxon>Actinomycetes</taxon>
        <taxon>Micromonosporales</taxon>
        <taxon>Micromonosporaceae</taxon>
    </lineage>
</organism>